<keyword evidence="2" id="KW-0520">NAD</keyword>
<keyword evidence="4" id="KW-1185">Reference proteome</keyword>
<keyword evidence="2" id="KW-0472">Membrane</keyword>
<comment type="similarity">
    <text evidence="1 2">Belongs to the complex I subunit 6 family.</text>
</comment>
<comment type="catalytic activity">
    <reaction evidence="2">
        <text>a quinone + NADH + 5 H(+)(in) = a quinol + NAD(+) + 4 H(+)(out)</text>
        <dbReference type="Rhea" id="RHEA:57888"/>
        <dbReference type="ChEBI" id="CHEBI:15378"/>
        <dbReference type="ChEBI" id="CHEBI:24646"/>
        <dbReference type="ChEBI" id="CHEBI:57540"/>
        <dbReference type="ChEBI" id="CHEBI:57945"/>
        <dbReference type="ChEBI" id="CHEBI:132124"/>
    </reaction>
</comment>
<dbReference type="KEGG" id="peg:E5R92_01520"/>
<dbReference type="InterPro" id="IPR042106">
    <property type="entry name" value="Nuo/plastoQ_OxRdtase_6_NuoJ"/>
</dbReference>
<dbReference type="RefSeq" id="WP_168606355.1">
    <property type="nucleotide sequence ID" value="NZ_CP038852.1"/>
</dbReference>
<proteinExistence type="inferred from homology"/>
<keyword evidence="3" id="KW-0560">Oxidoreductase</keyword>
<feature type="transmembrane region" description="Helical" evidence="2">
    <location>
        <begin position="149"/>
        <end position="172"/>
    </location>
</feature>
<dbReference type="Gene3D" id="1.20.120.1200">
    <property type="entry name" value="NADH-ubiquinone/plastoquinone oxidoreductase chain 6, subunit NuoJ"/>
    <property type="match status" value="1"/>
</dbReference>
<dbReference type="AlphaFoldDB" id="A0A6H1Q2I7"/>
<name>A0A6H1Q2I7_9PROT</name>
<gene>
    <name evidence="3" type="ORF">E5R92_01520</name>
</gene>
<dbReference type="GO" id="GO:0016491">
    <property type="term" value="F:oxidoreductase activity"/>
    <property type="evidence" value="ECO:0007669"/>
    <property type="project" value="UniProtKB-KW"/>
</dbReference>
<reference evidence="3 4" key="1">
    <citation type="journal article" date="2020" name="Nat. Microbiol.">
        <title>Lysogenic host-virus interactions in SAR11 marine bacteria.</title>
        <authorList>
            <person name="Morris R.M."/>
            <person name="Cain K.R."/>
            <person name="Hvorecny K.L."/>
            <person name="Kollman J.M."/>
        </authorList>
    </citation>
    <scope>NUCLEOTIDE SEQUENCE [LARGE SCALE GENOMIC DNA]</scope>
    <source>
        <strain evidence="3 4">NP1</strain>
    </source>
</reference>
<comment type="subcellular location">
    <subcellularLocation>
        <location evidence="2">Cell membrane</location>
        <topology evidence="2">Multi-pass membrane protein</topology>
    </subcellularLocation>
</comment>
<keyword evidence="2" id="KW-0812">Transmembrane</keyword>
<dbReference type="GO" id="GO:0048038">
    <property type="term" value="F:quinone binding"/>
    <property type="evidence" value="ECO:0007669"/>
    <property type="project" value="UniProtKB-UniRule"/>
</dbReference>
<evidence type="ECO:0000256" key="2">
    <source>
        <dbReference type="RuleBase" id="RU004429"/>
    </source>
</evidence>
<sequence>MLAHAIFFYTFSFIAIVSAIMVTVSKNTVHSVFFLILDFISISCLFIMIGAEFLGMIMLIIYVGAVAVLFLFVVMMLNVAQQKNQWFSAEKSSKHIPIGIIVSLLIFFELIIVIGGWKYKPDLVSAMSLTIDKDITNTHSIGYVLYTDYIHVFQLSGMILLVAMIGAIVLTFRQRPGVKRQSYFSQISRERSDGVELIDVESNKGVKSDE</sequence>
<feature type="transmembrane region" description="Helical" evidence="2">
    <location>
        <begin position="6"/>
        <end position="25"/>
    </location>
</feature>
<dbReference type="EC" id="7.1.1.-" evidence="2"/>
<feature type="transmembrane region" description="Helical" evidence="2">
    <location>
        <begin position="57"/>
        <end position="77"/>
    </location>
</feature>
<protein>
    <recommendedName>
        <fullName evidence="2">NADH-quinone oxidoreductase subunit J</fullName>
        <ecNumber evidence="2">7.1.1.-</ecNumber>
    </recommendedName>
</protein>
<dbReference type="Pfam" id="PF00499">
    <property type="entry name" value="Oxidored_q3"/>
    <property type="match status" value="1"/>
</dbReference>
<dbReference type="InterPro" id="IPR001457">
    <property type="entry name" value="NADH_UbQ/plastoQ_OxRdtase_su6"/>
</dbReference>
<organism evidence="3 4">
    <name type="scientific">Candidatus Pelagibacter giovannonii</name>
    <dbReference type="NCBI Taxonomy" id="2563896"/>
    <lineage>
        <taxon>Bacteria</taxon>
        <taxon>Pseudomonadati</taxon>
        <taxon>Pseudomonadota</taxon>
        <taxon>Alphaproteobacteria</taxon>
        <taxon>Candidatus Pelagibacterales</taxon>
        <taxon>Candidatus Pelagibacteraceae</taxon>
        <taxon>Candidatus Pelagibacter</taxon>
    </lineage>
</organism>
<feature type="transmembrane region" description="Helical" evidence="2">
    <location>
        <begin position="32"/>
        <end position="51"/>
    </location>
</feature>
<dbReference type="GO" id="GO:0005886">
    <property type="term" value="C:plasma membrane"/>
    <property type="evidence" value="ECO:0007669"/>
    <property type="project" value="UniProtKB-SubCell"/>
</dbReference>
<dbReference type="PANTHER" id="PTHR33269">
    <property type="entry name" value="NADH-UBIQUINONE OXIDOREDUCTASE CHAIN 6"/>
    <property type="match status" value="1"/>
</dbReference>
<dbReference type="EMBL" id="CP038852">
    <property type="protein sequence ID" value="QIZ20465.1"/>
    <property type="molecule type" value="Genomic_DNA"/>
</dbReference>
<feature type="transmembrane region" description="Helical" evidence="2">
    <location>
        <begin position="98"/>
        <end position="117"/>
    </location>
</feature>
<keyword evidence="2" id="KW-0874">Quinone</keyword>
<dbReference type="GO" id="GO:0008137">
    <property type="term" value="F:NADH dehydrogenase (ubiquinone) activity"/>
    <property type="evidence" value="ECO:0007669"/>
    <property type="project" value="UniProtKB-UniRule"/>
</dbReference>
<evidence type="ECO:0000256" key="1">
    <source>
        <dbReference type="ARBA" id="ARBA00005698"/>
    </source>
</evidence>
<comment type="function">
    <text evidence="2">NDH-1 shuttles electrons from NADH, via FMN and iron-sulfur (Fe-S) centers, to quinones in the respiratory chain. Couples the redox reaction to proton translocation (for every two electrons transferred, four hydrogen ions are translocated across the cytoplasmic membrane), and thus conserves the redox energy in a proton gradient.</text>
</comment>
<dbReference type="PANTHER" id="PTHR33269:SF17">
    <property type="entry name" value="NADH-UBIQUINONE OXIDOREDUCTASE CHAIN 6"/>
    <property type="match status" value="1"/>
</dbReference>
<accession>A0A6H1Q2I7</accession>
<dbReference type="NCBIfam" id="NF005164">
    <property type="entry name" value="PRK06638.1-4"/>
    <property type="match status" value="1"/>
</dbReference>
<evidence type="ECO:0000313" key="4">
    <source>
        <dbReference type="Proteomes" id="UP000501094"/>
    </source>
</evidence>
<keyword evidence="2" id="KW-1003">Cell membrane</keyword>
<keyword evidence="2" id="KW-1133">Transmembrane helix</keyword>
<dbReference type="Proteomes" id="UP000501094">
    <property type="component" value="Chromosome"/>
</dbReference>
<evidence type="ECO:0000313" key="3">
    <source>
        <dbReference type="EMBL" id="QIZ20465.1"/>
    </source>
</evidence>